<proteinExistence type="predicted"/>
<feature type="transmembrane region" description="Helical" evidence="2">
    <location>
        <begin position="805"/>
        <end position="824"/>
    </location>
</feature>
<reference evidence="3" key="1">
    <citation type="submission" date="2022-10" db="EMBL/GenBank/DDBJ databases">
        <authorList>
            <person name="Chen Y."/>
            <person name="Dougan E. K."/>
            <person name="Chan C."/>
            <person name="Rhodes N."/>
            <person name="Thang M."/>
        </authorList>
    </citation>
    <scope>NUCLEOTIDE SEQUENCE</scope>
</reference>
<evidence type="ECO:0000313" key="5">
    <source>
        <dbReference type="EMBL" id="CAL4800837.1"/>
    </source>
</evidence>
<dbReference type="EMBL" id="CAMXCT030005891">
    <property type="protein sequence ID" value="CAL4800837.1"/>
    <property type="molecule type" value="Genomic_DNA"/>
</dbReference>
<protein>
    <submittedName>
        <fullName evidence="5">Calx-beta domain-containing protein</fullName>
    </submittedName>
</protein>
<feature type="transmembrane region" description="Helical" evidence="2">
    <location>
        <begin position="896"/>
        <end position="916"/>
    </location>
</feature>
<keyword evidence="2" id="KW-1133">Transmembrane helix</keyword>
<name>A0A9P1GH82_9DINO</name>
<dbReference type="Proteomes" id="UP001152797">
    <property type="component" value="Unassembled WGS sequence"/>
</dbReference>
<accession>A0A9P1GH82</accession>
<feature type="transmembrane region" description="Helical" evidence="2">
    <location>
        <begin position="648"/>
        <end position="666"/>
    </location>
</feature>
<reference evidence="4" key="2">
    <citation type="submission" date="2024-04" db="EMBL/GenBank/DDBJ databases">
        <authorList>
            <person name="Chen Y."/>
            <person name="Shah S."/>
            <person name="Dougan E. K."/>
            <person name="Thang M."/>
            <person name="Chan C."/>
        </authorList>
    </citation>
    <scope>NUCLEOTIDE SEQUENCE [LARGE SCALE GENOMIC DNA]</scope>
</reference>
<dbReference type="OrthoDB" id="428162at2759"/>
<comment type="caution">
    <text evidence="3">The sequence shown here is derived from an EMBL/GenBank/DDBJ whole genome shotgun (WGS) entry which is preliminary data.</text>
</comment>
<evidence type="ECO:0000313" key="3">
    <source>
        <dbReference type="EMBL" id="CAI4013525.1"/>
    </source>
</evidence>
<feature type="region of interest" description="Disordered" evidence="1">
    <location>
        <begin position="1237"/>
        <end position="1264"/>
    </location>
</feature>
<dbReference type="EMBL" id="CAMXCT010005891">
    <property type="protein sequence ID" value="CAI4013525.1"/>
    <property type="molecule type" value="Genomic_DNA"/>
</dbReference>
<evidence type="ECO:0000256" key="1">
    <source>
        <dbReference type="SAM" id="MobiDB-lite"/>
    </source>
</evidence>
<keyword evidence="2" id="KW-0472">Membrane</keyword>
<evidence type="ECO:0000256" key="2">
    <source>
        <dbReference type="SAM" id="Phobius"/>
    </source>
</evidence>
<dbReference type="EMBL" id="CAMXCT020005891">
    <property type="protein sequence ID" value="CAL1166900.1"/>
    <property type="molecule type" value="Genomic_DNA"/>
</dbReference>
<feature type="non-terminal residue" evidence="3">
    <location>
        <position position="1"/>
    </location>
</feature>
<feature type="transmembrane region" description="Helical" evidence="2">
    <location>
        <begin position="387"/>
        <end position="406"/>
    </location>
</feature>
<feature type="transmembrane region" description="Helical" evidence="2">
    <location>
        <begin position="764"/>
        <end position="793"/>
    </location>
</feature>
<evidence type="ECO:0000313" key="6">
    <source>
        <dbReference type="Proteomes" id="UP001152797"/>
    </source>
</evidence>
<evidence type="ECO:0000313" key="4">
    <source>
        <dbReference type="EMBL" id="CAL1166900.1"/>
    </source>
</evidence>
<organism evidence="3">
    <name type="scientific">Cladocopium goreaui</name>
    <dbReference type="NCBI Taxonomy" id="2562237"/>
    <lineage>
        <taxon>Eukaryota</taxon>
        <taxon>Sar</taxon>
        <taxon>Alveolata</taxon>
        <taxon>Dinophyceae</taxon>
        <taxon>Suessiales</taxon>
        <taxon>Symbiodiniaceae</taxon>
        <taxon>Cladocopium</taxon>
    </lineage>
</organism>
<dbReference type="SUPFAM" id="SSF141072">
    <property type="entry name" value="CalX-like"/>
    <property type="match status" value="1"/>
</dbReference>
<keyword evidence="6" id="KW-1185">Reference proteome</keyword>
<feature type="transmembrane region" description="Helical" evidence="2">
    <location>
        <begin position="686"/>
        <end position="707"/>
    </location>
</feature>
<keyword evidence="2" id="KW-0812">Transmembrane</keyword>
<dbReference type="Gene3D" id="2.60.40.2030">
    <property type="match status" value="1"/>
</dbReference>
<sequence length="1287" mass="144449">AFDALRCLELDTEWDASSVHHWILELHSWTSHRLVTAITAILLREYVGYSVVFNEVSSPWRLHERLQKVGIDAKLTDAHPGFGYADMEVWPLRIREAKSENFIDAGPTGYEGDSGWWISSDFDRKSYSLPPDFYRAYDVSQASNRPLLEALKSVSNVSCALACCPSPASPASPADVCGAVGGCATAPEVHWCPGKSVETLPAIVALSPSPDEGFNEELSRSNGFLFGIHFMRKELYMNRSLAVLSKGPGIVHMSRPSLLSTRLQQAEMPVFRLMLPRDHCGEHRADGTGDWSCDFPKQQLRKLISMDVEKDAVATKFFRNFRILPTSTGRLEGGGIEDLLAALPSSPTDEDLLEVACDWVRANKASWRTWTTPRKVPFFADTLHFTYPFPILALLLIISAVWMAALENPWLWTTLSPREWRRILQKNNAVWRSDVELKLRKIGDSPSSPSSPKRKPSGLQDAFWEGLQEKSQRAWQFWEKVEFLVADAKPPPPEEDMNVSLVSFIHHTFPCFQHSEATLFLHRTKPNEEIQVDVVVEENCGGGKSGRDFTARTHQVTFQRGQDQVALPIPIIDHKDTWQNTYWFQARIVSLHGAGQLAEPVRATILVLDEDTWPNNIPSSLRNGKGVSLLRYFIQADRRRRGRRWTKTMIAMVFLPVHSLLVSTLVQKILVDHAVARMMNTDPAWGYSECLILIMVQLISLGLNRWADVVQTRNRGRTGGIRQVHRSEMIRKFMHLERSEYWEASDADWLYSAIYDVDVITGKAYFGVFVMAQSCFALLLSVLLVSGLAAWSYLEEASSVGVQTAWYVIGVFVMMAAGVVGVWVRMKIIWVAVLARKKRECAWFKSCVFVFTSWRQFMGLMQTEKAKLEHGVLAQNEEFVPSHWDARDTMNDTAWITHWIQGVSYCLMLTFGTFALADYNTYGVGVMEVGTFYALCKIYLSVGKYISRLSKVFVDMQQAVVSLRDVAAMLNQTCQKSKRAEATRLAQFGNGRWHDQPGMVHGCIHFQDDLCFVRPEYYKVGSTFSDLRLQTGCLLPLGRCIFVCGRNERVLRSFLGLASQAIYPTGPNGEDMEDWPSVLVPPGLTLKMLSTVPVAFGSTGPSTIQQLSFTGAPSDICEALVAAVGLDKDRDPTSLGPGSSQVFSIVRALLVDPDVLCAFRPLSLVPLDIKPRMGQLLRLWQAGGLPRIAQLLGVPVASTVYRPRMRTLILGNSQDAIPNAPTQDFMIDLDEHLWQGPDTPTAGSLSPRFAESQDEYRERKARARSKVRDAPQCSCFGRGYASMVRLS</sequence>
<dbReference type="InterPro" id="IPR038081">
    <property type="entry name" value="CalX-like_sf"/>
</dbReference>
<gene>
    <name evidence="3" type="ORF">C1SCF055_LOCUS38487</name>
</gene>